<comment type="cofactor">
    <cofactor evidence="1">
        <name>[4Fe-4S] cluster</name>
        <dbReference type="ChEBI" id="CHEBI:49883"/>
    </cofactor>
</comment>
<dbReference type="PANTHER" id="PTHR11228">
    <property type="entry name" value="RADICAL SAM DOMAIN PROTEIN"/>
    <property type="match status" value="1"/>
</dbReference>
<reference evidence="7 8" key="1">
    <citation type="journal article" date="2011" name="Stand. Genomic Sci.">
        <title>Complete genome sequence of Rhodospirillum rubrum type strain (S1).</title>
        <authorList>
            <person name="Munk A.C."/>
            <person name="Copeland A."/>
            <person name="Lucas S."/>
            <person name="Lapidus A."/>
            <person name="Del Rio T.G."/>
            <person name="Barry K."/>
            <person name="Detter J.C."/>
            <person name="Hammon N."/>
            <person name="Israni S."/>
            <person name="Pitluck S."/>
            <person name="Brettin T."/>
            <person name="Bruce D."/>
            <person name="Han C."/>
            <person name="Tapia R."/>
            <person name="Gilna P."/>
            <person name="Schmutz J."/>
            <person name="Larimer F."/>
            <person name="Land M."/>
            <person name="Kyrpides N.C."/>
            <person name="Mavromatis K."/>
            <person name="Richardson P."/>
            <person name="Rohde M."/>
            <person name="Goker M."/>
            <person name="Klenk H.P."/>
            <person name="Zhang Y."/>
            <person name="Roberts G.P."/>
            <person name="Reslewic S."/>
            <person name="Schwartz D.C."/>
        </authorList>
    </citation>
    <scope>NUCLEOTIDE SEQUENCE [LARGE SCALE GENOMIC DNA]</scope>
    <source>
        <strain evidence="8">ATCC 11170 / ATH 1.1.1 / DSM 467 / LMG 4362 / NCIMB 8255 / S1</strain>
    </source>
</reference>
<name>Q2RX61_RHORT</name>
<dbReference type="PATRIC" id="fig|269796.9.peg.536"/>
<dbReference type="InterPro" id="IPR013785">
    <property type="entry name" value="Aldolase_TIM"/>
</dbReference>
<evidence type="ECO:0000256" key="4">
    <source>
        <dbReference type="ARBA" id="ARBA00023004"/>
    </source>
</evidence>
<dbReference type="Pfam" id="PF13186">
    <property type="entry name" value="SPASM"/>
    <property type="match status" value="1"/>
</dbReference>
<keyword evidence="8" id="KW-1185">Reference proteome</keyword>
<feature type="domain" description="4Fe4S-binding SPASM" evidence="6">
    <location>
        <begin position="393"/>
        <end position="459"/>
    </location>
</feature>
<evidence type="ECO:0000256" key="1">
    <source>
        <dbReference type="ARBA" id="ARBA00001966"/>
    </source>
</evidence>
<dbReference type="CDD" id="cd01335">
    <property type="entry name" value="Radical_SAM"/>
    <property type="match status" value="1"/>
</dbReference>
<dbReference type="InterPro" id="IPR050377">
    <property type="entry name" value="Radical_SAM_PqqE_MftC-like"/>
</dbReference>
<dbReference type="Proteomes" id="UP000001929">
    <property type="component" value="Chromosome"/>
</dbReference>
<dbReference type="InterPro" id="IPR058240">
    <property type="entry name" value="rSAM_sf"/>
</dbReference>
<dbReference type="EMBL" id="CP000230">
    <property type="protein sequence ID" value="ABC21284.1"/>
    <property type="molecule type" value="Genomic_DNA"/>
</dbReference>
<dbReference type="GO" id="GO:0051536">
    <property type="term" value="F:iron-sulfur cluster binding"/>
    <property type="evidence" value="ECO:0007669"/>
    <property type="project" value="UniProtKB-KW"/>
</dbReference>
<dbReference type="SFLD" id="SFLDG01067">
    <property type="entry name" value="SPASM/twitch_domain_containing"/>
    <property type="match status" value="1"/>
</dbReference>
<keyword evidence="2" id="KW-0949">S-adenosyl-L-methionine</keyword>
<evidence type="ECO:0000313" key="7">
    <source>
        <dbReference type="EMBL" id="ABC21284.1"/>
    </source>
</evidence>
<dbReference type="NCBIfam" id="TIGR04085">
    <property type="entry name" value="rSAM_more_4Fe4S"/>
    <property type="match status" value="1"/>
</dbReference>
<organism evidence="7 8">
    <name type="scientific">Rhodospirillum rubrum (strain ATCC 11170 / ATH 1.1.1 / DSM 467 / LMG 4362 / NCIMB 8255 / S1)</name>
    <dbReference type="NCBI Taxonomy" id="269796"/>
    <lineage>
        <taxon>Bacteria</taxon>
        <taxon>Pseudomonadati</taxon>
        <taxon>Pseudomonadota</taxon>
        <taxon>Alphaproteobacteria</taxon>
        <taxon>Rhodospirillales</taxon>
        <taxon>Rhodospirillaceae</taxon>
        <taxon>Rhodospirillum</taxon>
    </lineage>
</organism>
<dbReference type="GO" id="GO:0006783">
    <property type="term" value="P:heme biosynthetic process"/>
    <property type="evidence" value="ECO:0007669"/>
    <property type="project" value="TreeGrafter"/>
</dbReference>
<accession>Q2RX61</accession>
<dbReference type="EnsemblBacteria" id="ABC21284">
    <property type="protein sequence ID" value="ABC21284"/>
    <property type="gene ID" value="Rru_A0479"/>
</dbReference>
<dbReference type="HOGENOM" id="CLU_041531_0_0_5"/>
<proteinExistence type="predicted"/>
<dbReference type="PANTHER" id="PTHR11228:SF7">
    <property type="entry name" value="PQQA PEPTIDE CYCLASE"/>
    <property type="match status" value="1"/>
</dbReference>
<evidence type="ECO:0000256" key="2">
    <source>
        <dbReference type="ARBA" id="ARBA00022691"/>
    </source>
</evidence>
<gene>
    <name evidence="7" type="ordered locus">Rru_A0479</name>
</gene>
<keyword evidence="5" id="KW-0411">Iron-sulfur</keyword>
<evidence type="ECO:0000256" key="5">
    <source>
        <dbReference type="ARBA" id="ARBA00023014"/>
    </source>
</evidence>
<protein>
    <submittedName>
        <fullName evidence="7">Radical SAM</fullName>
    </submittedName>
</protein>
<dbReference type="Gene3D" id="3.20.20.70">
    <property type="entry name" value="Aldolase class I"/>
    <property type="match status" value="1"/>
</dbReference>
<dbReference type="RefSeq" id="WP_011388238.1">
    <property type="nucleotide sequence ID" value="NC_007643.1"/>
</dbReference>
<keyword evidence="4" id="KW-0408">Iron</keyword>
<evidence type="ECO:0000256" key="3">
    <source>
        <dbReference type="ARBA" id="ARBA00022723"/>
    </source>
</evidence>
<dbReference type="InterPro" id="IPR007197">
    <property type="entry name" value="rSAM"/>
</dbReference>
<dbReference type="InterPro" id="IPR023885">
    <property type="entry name" value="4Fe4S-binding_SPASM_dom"/>
</dbReference>
<dbReference type="AlphaFoldDB" id="Q2RX61"/>
<dbReference type="CDD" id="cd21109">
    <property type="entry name" value="SPASM"/>
    <property type="match status" value="1"/>
</dbReference>
<dbReference type="eggNOG" id="COG0535">
    <property type="taxonomic scope" value="Bacteria"/>
</dbReference>
<dbReference type="KEGG" id="rru:Rru_A0479"/>
<dbReference type="SUPFAM" id="SSF102114">
    <property type="entry name" value="Radical SAM enzymes"/>
    <property type="match status" value="1"/>
</dbReference>
<dbReference type="SFLD" id="SFLDS00029">
    <property type="entry name" value="Radical_SAM"/>
    <property type="match status" value="1"/>
</dbReference>
<keyword evidence="3" id="KW-0479">Metal-binding</keyword>
<sequence>MGQEFTIAAEQFAALRREFVFKIDGDRPILYPLDYINTHIHILQPIQGFVLSLLDGRTRFSDLDRMFRALFPESPLPLLDLLASVDTLVRNKVSMAGIGRDGLIEVSDAPIPHAPRFDSRHFVVGGDDFRTVMGDVKQRFRLRAPINVYTVTTHRCHTDCLYCYADRKKLPEMALSRWQEILAEMAGLGVRLCSPDNGDTFARKDGVDIIESMLRNDMHFLLSTKIFLSKPTIGRLMEAGLGEKVNGVIDRPVQLSIDSVDEALGMRLLNVTKPRHQKNVETFNNFMSFGIMPIVKCVVTGLNANQPLPIVEQFYALGGRRFSFVRYTRSLHRHTDDLFLGPQHAETLTRQFAEIRERFPDIVLNENVSLSAGGPIVLTAELKQRLWDGRIGCGGGWHSLGIGPDGKAFLCEQMAYEEPYFVGDASRQTIAEIWNSDAMMAFIHPSRDQFAGTTCETCPGFESCMWEKGRCYRDAYYSYGTIFTAPPLCPNNERPGVRLG</sequence>
<dbReference type="GO" id="GO:0046872">
    <property type="term" value="F:metal ion binding"/>
    <property type="evidence" value="ECO:0007669"/>
    <property type="project" value="UniProtKB-KW"/>
</dbReference>
<evidence type="ECO:0000259" key="6">
    <source>
        <dbReference type="Pfam" id="PF13186"/>
    </source>
</evidence>
<evidence type="ECO:0000313" key="8">
    <source>
        <dbReference type="Proteomes" id="UP000001929"/>
    </source>
</evidence>
<dbReference type="GO" id="GO:0003824">
    <property type="term" value="F:catalytic activity"/>
    <property type="evidence" value="ECO:0007669"/>
    <property type="project" value="InterPro"/>
</dbReference>
<dbReference type="PhylomeDB" id="Q2RX61"/>
<dbReference type="STRING" id="269796.Rru_A0479"/>